<keyword evidence="4" id="KW-1185">Reference proteome</keyword>
<dbReference type="Proteomes" id="UP001152797">
    <property type="component" value="Unassembled WGS sequence"/>
</dbReference>
<dbReference type="EMBL" id="CAMXCT030001585">
    <property type="protein sequence ID" value="CAL4778685.1"/>
    <property type="molecule type" value="Genomic_DNA"/>
</dbReference>
<evidence type="ECO:0000256" key="1">
    <source>
        <dbReference type="SAM" id="MobiDB-lite"/>
    </source>
</evidence>
<feature type="region of interest" description="Disordered" evidence="1">
    <location>
        <begin position="1"/>
        <end position="28"/>
    </location>
</feature>
<dbReference type="EMBL" id="CAMXCT010001585">
    <property type="protein sequence ID" value="CAI3991373.1"/>
    <property type="molecule type" value="Genomic_DNA"/>
</dbReference>
<sequence>PDPTKPRTESNAFQGNNRFPKPSTTDAWHPKPGVQFASEISPSSCTAEAMFSTHDTWGIIDTGATKTVIGSSHVADLLKSLDPSVKDQVKRCKCDVVFRFGNQGTLKSEHAIMIPLFGLGLKIAIVPGTTPFLLSNTLLRALGASIDTGDNMLKFPKHQVTVPVKLSPKGLYLVDMNQLIKAGSQVQRSSGFAETFAQESETQSEKFQVEPPAPESFSGKADAFETEPAQMLRIATMSDWTQRLAKVQASLPQETPEEIDHLSIEELKLEVMTFGKTHLGRTYEDVWNSSPEWTQWFLQHYQKSSKLAHRKMIRYIKLKIEAMEENPTPGRQSPVLPKSHAAPKTMPLRPKAKAQPSTMMSPEGTEPTPEEPWVASENAQISSLQERMGLMENALHQILAHLAPAPMMTNPTPELFPIMPIEEEWNDPWNQ</sequence>
<protein>
    <submittedName>
        <fullName evidence="3">CCHC-type domain-containing protein</fullName>
    </submittedName>
</protein>
<comment type="caution">
    <text evidence="2">The sequence shown here is derived from an EMBL/GenBank/DDBJ whole genome shotgun (WGS) entry which is preliminary data.</text>
</comment>
<gene>
    <name evidence="2" type="ORF">C1SCF055_LOCUS18290</name>
</gene>
<proteinExistence type="predicted"/>
<evidence type="ECO:0000313" key="4">
    <source>
        <dbReference type="Proteomes" id="UP001152797"/>
    </source>
</evidence>
<feature type="region of interest" description="Disordered" evidence="1">
    <location>
        <begin position="325"/>
        <end position="374"/>
    </location>
</feature>
<dbReference type="InterPro" id="IPR001969">
    <property type="entry name" value="Aspartic_peptidase_AS"/>
</dbReference>
<reference evidence="3 4" key="2">
    <citation type="submission" date="2024-05" db="EMBL/GenBank/DDBJ databases">
        <authorList>
            <person name="Chen Y."/>
            <person name="Shah S."/>
            <person name="Dougan E. K."/>
            <person name="Thang M."/>
            <person name="Chan C."/>
        </authorList>
    </citation>
    <scope>NUCLEOTIDE SEQUENCE [LARGE SCALE GENOMIC DNA]</scope>
</reference>
<feature type="region of interest" description="Disordered" evidence="1">
    <location>
        <begin position="200"/>
        <end position="219"/>
    </location>
</feature>
<dbReference type="AlphaFoldDB" id="A0A9P1CIN1"/>
<dbReference type="PROSITE" id="PS00141">
    <property type="entry name" value="ASP_PROTEASE"/>
    <property type="match status" value="1"/>
</dbReference>
<evidence type="ECO:0000313" key="3">
    <source>
        <dbReference type="EMBL" id="CAL4778685.1"/>
    </source>
</evidence>
<reference evidence="2" key="1">
    <citation type="submission" date="2022-10" db="EMBL/GenBank/DDBJ databases">
        <authorList>
            <person name="Chen Y."/>
            <person name="Dougan E. K."/>
            <person name="Chan C."/>
            <person name="Rhodes N."/>
            <person name="Thang M."/>
        </authorList>
    </citation>
    <scope>NUCLEOTIDE SEQUENCE</scope>
</reference>
<feature type="non-terminal residue" evidence="2">
    <location>
        <position position="431"/>
    </location>
</feature>
<organism evidence="2">
    <name type="scientific">Cladocopium goreaui</name>
    <dbReference type="NCBI Taxonomy" id="2562237"/>
    <lineage>
        <taxon>Eukaryota</taxon>
        <taxon>Sar</taxon>
        <taxon>Alveolata</taxon>
        <taxon>Dinophyceae</taxon>
        <taxon>Suessiales</taxon>
        <taxon>Symbiodiniaceae</taxon>
        <taxon>Cladocopium</taxon>
    </lineage>
</organism>
<name>A0A9P1CIN1_9DINO</name>
<dbReference type="GO" id="GO:0006508">
    <property type="term" value="P:proteolysis"/>
    <property type="evidence" value="ECO:0007669"/>
    <property type="project" value="InterPro"/>
</dbReference>
<feature type="compositionally biased region" description="Polar residues" evidence="1">
    <location>
        <begin position="9"/>
        <end position="26"/>
    </location>
</feature>
<dbReference type="GO" id="GO:0004190">
    <property type="term" value="F:aspartic-type endopeptidase activity"/>
    <property type="evidence" value="ECO:0007669"/>
    <property type="project" value="InterPro"/>
</dbReference>
<dbReference type="EMBL" id="CAMXCT020001585">
    <property type="protein sequence ID" value="CAL1144748.1"/>
    <property type="molecule type" value="Genomic_DNA"/>
</dbReference>
<evidence type="ECO:0000313" key="2">
    <source>
        <dbReference type="EMBL" id="CAI3991373.1"/>
    </source>
</evidence>
<accession>A0A9P1CIN1</accession>